<dbReference type="SUPFAM" id="SSF50475">
    <property type="entry name" value="FMN-binding split barrel"/>
    <property type="match status" value="1"/>
</dbReference>
<dbReference type="InterPro" id="IPR004378">
    <property type="entry name" value="F420H2_quin_Rdtase"/>
</dbReference>
<evidence type="ECO:0000313" key="3">
    <source>
        <dbReference type="EMBL" id="MEE2037402.1"/>
    </source>
</evidence>
<comment type="similarity">
    <text evidence="1">Belongs to the F420H(2)-dependent quinone reductase family.</text>
</comment>
<protein>
    <submittedName>
        <fullName evidence="3">Nitroreductase family deazaflavin-dependent oxidoreductase</fullName>
    </submittedName>
</protein>
<gene>
    <name evidence="3" type="ORF">Q8791_09240</name>
</gene>
<dbReference type="InterPro" id="IPR012349">
    <property type="entry name" value="Split_barrel_FMN-bd"/>
</dbReference>
<dbReference type="Pfam" id="PF04075">
    <property type="entry name" value="F420H2_quin_red"/>
    <property type="match status" value="1"/>
</dbReference>
<evidence type="ECO:0000256" key="2">
    <source>
        <dbReference type="ARBA" id="ARBA00049106"/>
    </source>
</evidence>
<dbReference type="PANTHER" id="PTHR39428">
    <property type="entry name" value="F420H(2)-DEPENDENT QUINONE REDUCTASE RV1261C"/>
    <property type="match status" value="1"/>
</dbReference>
<reference evidence="3 4" key="1">
    <citation type="submission" date="2023-08" db="EMBL/GenBank/DDBJ databases">
        <authorList>
            <person name="Girao M."/>
            <person name="Carvalho M.F."/>
        </authorList>
    </citation>
    <scope>NUCLEOTIDE SEQUENCE [LARGE SCALE GENOMIC DNA]</scope>
    <source>
        <strain evidence="3 4">CT-R113</strain>
    </source>
</reference>
<proteinExistence type="inferred from homology"/>
<organism evidence="3 4">
    <name type="scientific">Nocardiopsis codii</name>
    <dbReference type="NCBI Taxonomy" id="3065942"/>
    <lineage>
        <taxon>Bacteria</taxon>
        <taxon>Bacillati</taxon>
        <taxon>Actinomycetota</taxon>
        <taxon>Actinomycetes</taxon>
        <taxon>Streptosporangiales</taxon>
        <taxon>Nocardiopsidaceae</taxon>
        <taxon>Nocardiopsis</taxon>
    </lineage>
</organism>
<dbReference type="PANTHER" id="PTHR39428:SF3">
    <property type="entry name" value="DEAZAFLAVIN-DEPENDENT NITROREDUCTASE"/>
    <property type="match status" value="1"/>
</dbReference>
<comment type="caution">
    <text evidence="3">The sequence shown here is derived from an EMBL/GenBank/DDBJ whole genome shotgun (WGS) entry which is preliminary data.</text>
</comment>
<dbReference type="NCBIfam" id="TIGR00026">
    <property type="entry name" value="hi_GC_TIGR00026"/>
    <property type="match status" value="1"/>
</dbReference>
<dbReference type="Gene3D" id="2.30.110.10">
    <property type="entry name" value="Electron Transport, Fmn-binding Protein, Chain A"/>
    <property type="match status" value="1"/>
</dbReference>
<comment type="catalytic activity">
    <reaction evidence="2">
        <text>oxidized coenzyme F420-(gamma-L-Glu)(n) + a quinol + H(+) = reduced coenzyme F420-(gamma-L-Glu)(n) + a quinone</text>
        <dbReference type="Rhea" id="RHEA:39663"/>
        <dbReference type="Rhea" id="RHEA-COMP:12939"/>
        <dbReference type="Rhea" id="RHEA-COMP:14378"/>
        <dbReference type="ChEBI" id="CHEBI:15378"/>
        <dbReference type="ChEBI" id="CHEBI:24646"/>
        <dbReference type="ChEBI" id="CHEBI:132124"/>
        <dbReference type="ChEBI" id="CHEBI:133980"/>
        <dbReference type="ChEBI" id="CHEBI:139511"/>
    </reaction>
</comment>
<evidence type="ECO:0000256" key="1">
    <source>
        <dbReference type="ARBA" id="ARBA00008710"/>
    </source>
</evidence>
<accession>A0ABU7K5U2</accession>
<name>A0ABU7K5U2_9ACTN</name>
<dbReference type="RefSeq" id="WP_330091199.1">
    <property type="nucleotide sequence ID" value="NZ_JAUZMY010000007.1"/>
</dbReference>
<dbReference type="Proteomes" id="UP001356095">
    <property type="component" value="Unassembled WGS sequence"/>
</dbReference>
<keyword evidence="4" id="KW-1185">Reference proteome</keyword>
<dbReference type="EMBL" id="JAUZMY010000007">
    <property type="protein sequence ID" value="MEE2037402.1"/>
    <property type="molecule type" value="Genomic_DNA"/>
</dbReference>
<evidence type="ECO:0000313" key="4">
    <source>
        <dbReference type="Proteomes" id="UP001356095"/>
    </source>
</evidence>
<sequence length="148" mass="16422">MAVEGEYEPSPSAWVREQVALYERTGGAEGNTLMDTGLPVVIVTMRGRKTGKIRKIALMRVEHEGRYALVGSQGGAPEDPKWVHNLRENPDAVTLQDGPAPFAARVREVGGAEREEWWERAVAAYPAYADYQRKTDRVIPVFVVGRAD</sequence>